<dbReference type="SUPFAM" id="SSF54523">
    <property type="entry name" value="Pili subunits"/>
    <property type="match status" value="1"/>
</dbReference>
<evidence type="ECO:0000256" key="7">
    <source>
        <dbReference type="ARBA" id="ARBA00022692"/>
    </source>
</evidence>
<evidence type="ECO:0000256" key="6">
    <source>
        <dbReference type="ARBA" id="ARBA00022519"/>
    </source>
</evidence>
<evidence type="ECO:0000256" key="1">
    <source>
        <dbReference type="ARBA" id="ARBA00004377"/>
    </source>
</evidence>
<keyword evidence="7 10" id="KW-0812">Transmembrane</keyword>
<evidence type="ECO:0000256" key="9">
    <source>
        <dbReference type="ARBA" id="ARBA00023136"/>
    </source>
</evidence>
<dbReference type="InterPro" id="IPR010055">
    <property type="entry name" value="T2SS_protein-GspJ"/>
</dbReference>
<dbReference type="Pfam" id="PF07963">
    <property type="entry name" value="N_methyl"/>
    <property type="match status" value="1"/>
</dbReference>
<dbReference type="PROSITE" id="PS00409">
    <property type="entry name" value="PROKAR_NTER_METHYL"/>
    <property type="match status" value="1"/>
</dbReference>
<protein>
    <recommendedName>
        <fullName evidence="3">Type II secretion system protein J</fullName>
    </recommendedName>
</protein>
<evidence type="ECO:0000313" key="12">
    <source>
        <dbReference type="Proteomes" id="UP000611945"/>
    </source>
</evidence>
<dbReference type="PANTHER" id="PTHR39583:SF2">
    <property type="entry name" value="TYPE II SECRETION SYSTEM PROTEIN J"/>
    <property type="match status" value="1"/>
</dbReference>
<dbReference type="NCBIfam" id="TIGR01711">
    <property type="entry name" value="gspJ"/>
    <property type="match status" value="1"/>
</dbReference>
<feature type="transmembrane region" description="Helical" evidence="10">
    <location>
        <begin position="12"/>
        <end position="30"/>
    </location>
</feature>
<evidence type="ECO:0000313" key="11">
    <source>
        <dbReference type="EMBL" id="MBD7977384.1"/>
    </source>
</evidence>
<evidence type="ECO:0000256" key="8">
    <source>
        <dbReference type="ARBA" id="ARBA00022989"/>
    </source>
</evidence>
<accession>A0ABR8TPY9</accession>
<keyword evidence="9 10" id="KW-0472">Membrane</keyword>
<proteinExistence type="inferred from homology"/>
<keyword evidence="4" id="KW-1003">Cell membrane</keyword>
<comment type="subcellular location">
    <subcellularLocation>
        <location evidence="1">Cell inner membrane</location>
        <topology evidence="1">Single-pass membrane protein</topology>
    </subcellularLocation>
</comment>
<evidence type="ECO:0000256" key="4">
    <source>
        <dbReference type="ARBA" id="ARBA00022475"/>
    </source>
</evidence>
<evidence type="ECO:0000256" key="5">
    <source>
        <dbReference type="ARBA" id="ARBA00022481"/>
    </source>
</evidence>
<comment type="caution">
    <text evidence="11">The sequence shown here is derived from an EMBL/GenBank/DDBJ whole genome shotgun (WGS) entry which is preliminary data.</text>
</comment>
<evidence type="ECO:0000256" key="10">
    <source>
        <dbReference type="SAM" id="Phobius"/>
    </source>
</evidence>
<dbReference type="InterPro" id="IPR012902">
    <property type="entry name" value="N_methyl_site"/>
</dbReference>
<keyword evidence="12" id="KW-1185">Reference proteome</keyword>
<sequence length="227" mass="25747">MRDSQGFTLLELLIAIAIFGLLGLGTYQMLGSVVRTDSTTREQELRLRELVRGMAAFERDVQQTLARPVRAPYGNMDAAFEGGNITGEGVTVALTRTGWRNPTGVVRSRLQRVRWQLDGTTWQRHYWRVLDQAQDSQPQVQQVLDDVLSWRLRYLDQDGNWQNSWPSGMVANEESMTELPRAVELILEHRHYGSLRRLFRLPDTAIPGALGPSDDDDADVPMPELSL</sequence>
<dbReference type="PANTHER" id="PTHR39583">
    <property type="entry name" value="TYPE II SECRETION SYSTEM PROTEIN J-RELATED"/>
    <property type="match status" value="1"/>
</dbReference>
<keyword evidence="8 10" id="KW-1133">Transmembrane helix</keyword>
<keyword evidence="6" id="KW-0997">Cell inner membrane</keyword>
<keyword evidence="5" id="KW-0488">Methylation</keyword>
<comment type="similarity">
    <text evidence="2">Belongs to the GSP J family.</text>
</comment>
<organism evidence="11 12">
    <name type="scientific">Serpens gallinarum</name>
    <dbReference type="NCBI Taxonomy" id="2763075"/>
    <lineage>
        <taxon>Bacteria</taxon>
        <taxon>Pseudomonadati</taxon>
        <taxon>Pseudomonadota</taxon>
        <taxon>Gammaproteobacteria</taxon>
        <taxon>Pseudomonadales</taxon>
        <taxon>Pseudomonadaceae</taxon>
        <taxon>Pseudomonas</taxon>
    </lineage>
</organism>
<dbReference type="Pfam" id="PF11612">
    <property type="entry name" value="T2SSJ"/>
    <property type="match status" value="1"/>
</dbReference>
<dbReference type="Gene3D" id="3.10.610.10">
    <property type="entry name" value="GSPII I/J protein-like"/>
    <property type="match status" value="1"/>
</dbReference>
<evidence type="ECO:0000256" key="3">
    <source>
        <dbReference type="ARBA" id="ARBA00021539"/>
    </source>
</evidence>
<dbReference type="EMBL" id="JACSQG010000003">
    <property type="protein sequence ID" value="MBD7977384.1"/>
    <property type="molecule type" value="Genomic_DNA"/>
</dbReference>
<dbReference type="Proteomes" id="UP000611945">
    <property type="component" value="Unassembled WGS sequence"/>
</dbReference>
<dbReference type="RefSeq" id="WP_251836146.1">
    <property type="nucleotide sequence ID" value="NZ_JACSQG010000003.1"/>
</dbReference>
<gene>
    <name evidence="11" type="primary">gspJ</name>
    <name evidence="11" type="ORF">H9642_09285</name>
</gene>
<evidence type="ECO:0000256" key="2">
    <source>
        <dbReference type="ARBA" id="ARBA00011084"/>
    </source>
</evidence>
<reference evidence="11 12" key="1">
    <citation type="submission" date="2020-08" db="EMBL/GenBank/DDBJ databases">
        <title>A Genomic Blueprint of the Chicken Gut Microbiome.</title>
        <authorList>
            <person name="Gilroy R."/>
            <person name="Ravi A."/>
            <person name="Getino M."/>
            <person name="Pursley I."/>
            <person name="Horton D.L."/>
            <person name="Alikhan N.-F."/>
            <person name="Baker D."/>
            <person name="Gharbi K."/>
            <person name="Hall N."/>
            <person name="Watson M."/>
            <person name="Adriaenssens E.M."/>
            <person name="Foster-Nyarko E."/>
            <person name="Jarju S."/>
            <person name="Secka A."/>
            <person name="Antonio M."/>
            <person name="Oren A."/>
            <person name="Chaudhuri R."/>
            <person name="La Ragione R.M."/>
            <person name="Hildebrand F."/>
            <person name="Pallen M.J."/>
        </authorList>
    </citation>
    <scope>NUCLEOTIDE SEQUENCE [LARGE SCALE GENOMIC DNA]</scope>
    <source>
        <strain evidence="11 12">Sa2CUA2</strain>
    </source>
</reference>
<dbReference type="Gene3D" id="2.10.70.20">
    <property type="entry name" value="gspk-gspi-gspj complex like domains"/>
    <property type="match status" value="1"/>
</dbReference>
<dbReference type="NCBIfam" id="TIGR02532">
    <property type="entry name" value="IV_pilin_GFxxxE"/>
    <property type="match status" value="1"/>
</dbReference>
<dbReference type="InterPro" id="IPR045584">
    <property type="entry name" value="Pilin-like"/>
</dbReference>
<dbReference type="InterPro" id="IPR051621">
    <property type="entry name" value="T2SS_protein_J"/>
</dbReference>
<name>A0ABR8TPY9_9PSED</name>